<dbReference type="OrthoDB" id="72011at2759"/>
<feature type="region of interest" description="Disordered" evidence="1">
    <location>
        <begin position="366"/>
        <end position="392"/>
    </location>
</feature>
<protein>
    <recommendedName>
        <fullName evidence="2">Cyclic nucleotide-binding domain-containing protein</fullName>
    </recommendedName>
</protein>
<dbReference type="PROSITE" id="PS50042">
    <property type="entry name" value="CNMP_BINDING_3"/>
    <property type="match status" value="1"/>
</dbReference>
<dbReference type="Gene3D" id="2.60.120.10">
    <property type="entry name" value="Jelly Rolls"/>
    <property type="match status" value="1"/>
</dbReference>
<reference evidence="3" key="1">
    <citation type="submission" date="2013-12" db="EMBL/GenBank/DDBJ databases">
        <title>The Genome Sequence of Aphanomyces invadans NJM9701.</title>
        <authorList>
            <consortium name="The Broad Institute Genomics Platform"/>
            <person name="Russ C."/>
            <person name="Tyler B."/>
            <person name="van West P."/>
            <person name="Dieguez-Uribeondo J."/>
            <person name="Young S.K."/>
            <person name="Zeng Q."/>
            <person name="Gargeya S."/>
            <person name="Fitzgerald M."/>
            <person name="Abouelleil A."/>
            <person name="Alvarado L."/>
            <person name="Chapman S.B."/>
            <person name="Gainer-Dewar J."/>
            <person name="Goldberg J."/>
            <person name="Griggs A."/>
            <person name="Gujja S."/>
            <person name="Hansen M."/>
            <person name="Howarth C."/>
            <person name="Imamovic A."/>
            <person name="Ireland A."/>
            <person name="Larimer J."/>
            <person name="McCowan C."/>
            <person name="Murphy C."/>
            <person name="Pearson M."/>
            <person name="Poon T.W."/>
            <person name="Priest M."/>
            <person name="Roberts A."/>
            <person name="Saif S."/>
            <person name="Shea T."/>
            <person name="Sykes S."/>
            <person name="Wortman J."/>
            <person name="Nusbaum C."/>
            <person name="Birren B."/>
        </authorList>
    </citation>
    <scope>NUCLEOTIDE SEQUENCE [LARGE SCALE GENOMIC DNA]</scope>
    <source>
        <strain evidence="3">NJM9701</strain>
    </source>
</reference>
<dbReference type="RefSeq" id="XP_008866222.1">
    <property type="nucleotide sequence ID" value="XM_008868000.1"/>
</dbReference>
<organism evidence="3">
    <name type="scientific">Aphanomyces invadans</name>
    <dbReference type="NCBI Taxonomy" id="157072"/>
    <lineage>
        <taxon>Eukaryota</taxon>
        <taxon>Sar</taxon>
        <taxon>Stramenopiles</taxon>
        <taxon>Oomycota</taxon>
        <taxon>Saprolegniomycetes</taxon>
        <taxon>Saprolegniales</taxon>
        <taxon>Verrucalvaceae</taxon>
        <taxon>Aphanomyces</taxon>
    </lineage>
</organism>
<dbReference type="VEuPathDB" id="FungiDB:H310_03923"/>
<gene>
    <name evidence="3" type="ORF">H310_03923</name>
</gene>
<evidence type="ECO:0000256" key="1">
    <source>
        <dbReference type="SAM" id="MobiDB-lite"/>
    </source>
</evidence>
<evidence type="ECO:0000259" key="2">
    <source>
        <dbReference type="PROSITE" id="PS50042"/>
    </source>
</evidence>
<dbReference type="CDD" id="cd00038">
    <property type="entry name" value="CAP_ED"/>
    <property type="match status" value="1"/>
</dbReference>
<proteinExistence type="predicted"/>
<dbReference type="SUPFAM" id="SSF51206">
    <property type="entry name" value="cAMP-binding domain-like"/>
    <property type="match status" value="1"/>
</dbReference>
<dbReference type="EMBL" id="KI913957">
    <property type="protein sequence ID" value="ETW04784.1"/>
    <property type="molecule type" value="Genomic_DNA"/>
</dbReference>
<dbReference type="GeneID" id="20080973"/>
<accession>A0A024UES9</accession>
<evidence type="ECO:0000313" key="3">
    <source>
        <dbReference type="EMBL" id="ETW04784.1"/>
    </source>
</evidence>
<dbReference type="eggNOG" id="ENOG502SGB8">
    <property type="taxonomic scope" value="Eukaryota"/>
</dbReference>
<dbReference type="InterPro" id="IPR000595">
    <property type="entry name" value="cNMP-bd_dom"/>
</dbReference>
<feature type="domain" description="Cyclic nucleotide-binding" evidence="2">
    <location>
        <begin position="48"/>
        <end position="160"/>
    </location>
</feature>
<name>A0A024UES9_9STRA</name>
<dbReference type="InterPro" id="IPR014710">
    <property type="entry name" value="RmlC-like_jellyroll"/>
</dbReference>
<dbReference type="InterPro" id="IPR018490">
    <property type="entry name" value="cNMP-bd_dom_sf"/>
</dbReference>
<sequence length="392" mass="42401">MPKCAAAPSHANVGSAHTAHQKLHALYQSVLQTSAILALLATEMTWPKVMDLLTAKHYSMGHTVWRAGQVPIEIGFVLDGQFELQPGTDNNACGGATTKVCTRGASVAGFATVHHLPLEYSVVAVKYKCTLMTISKSKFTTVLHQLDASRAQTLQDLLVSTHQDDMLALYAPAAVAPLVNTRLPPAPVMPPPPLLPTTLAVEYESSSGTLVLHEPVRNPRGTLKPRLHPICVKAKANMVRRLEQLHVPEHYQAADSIPSPKSVSYHGTVTKIKPVGRLLKALDKQRDPLVVHAERELACGRAASSLLAPTPHHALPTTHTQSVPSLPSLVHPHLRPIVQRQVSPIANKLYIRMDSTSVEKHTAFLGSNAPSLQSRTTPLQRPTTVPTPPPPQ</sequence>
<dbReference type="AlphaFoldDB" id="A0A024UES9"/>